<accession>A0A2D0NBX1</accession>
<comment type="caution">
    <text evidence="1">The sequence shown here is derived from an EMBL/GenBank/DDBJ whole genome shotgun (WGS) entry which is preliminary data.</text>
</comment>
<keyword evidence="2" id="KW-1185">Reference proteome</keyword>
<protein>
    <recommendedName>
        <fullName evidence="3">DUF2480 family protein</fullName>
    </recommendedName>
</protein>
<dbReference type="RefSeq" id="WP_099150769.1">
    <property type="nucleotide sequence ID" value="NZ_PDUD01000020.1"/>
</dbReference>
<dbReference type="Proteomes" id="UP000223913">
    <property type="component" value="Unassembled WGS sequence"/>
</dbReference>
<evidence type="ECO:0000313" key="1">
    <source>
        <dbReference type="EMBL" id="PHN05679.1"/>
    </source>
</evidence>
<dbReference type="Pfam" id="PF10652">
    <property type="entry name" value="DUF2480"/>
    <property type="match status" value="1"/>
</dbReference>
<reference evidence="1 2" key="1">
    <citation type="submission" date="2017-10" db="EMBL/GenBank/DDBJ databases">
        <title>The draft genome sequence of Lewinella nigricans NBRC 102662.</title>
        <authorList>
            <person name="Wang K."/>
        </authorList>
    </citation>
    <scope>NUCLEOTIDE SEQUENCE [LARGE SCALE GENOMIC DNA]</scope>
    <source>
        <strain evidence="1 2">NBRC 102662</strain>
    </source>
</reference>
<evidence type="ECO:0008006" key="3">
    <source>
        <dbReference type="Google" id="ProtNLM"/>
    </source>
</evidence>
<sequence>MSTKNESTLVNRVAASGLITIDLTDYLPQTDVAVFDLKDYLFRELILREKDFRTAVAEHDWSAYQDKTLLVYCSSDAIIPMWAYMLVATQAAPHVQDIFQGDEQAYAHHYLYQQLEKIDWSQYQDKRIVIKGCGDRPVPPGAYLEMTRRLVPVAKSVMYGEPCSTVPIYKQKK</sequence>
<proteinExistence type="predicted"/>
<dbReference type="OrthoDB" id="9803040at2"/>
<organism evidence="1 2">
    <name type="scientific">Flavilitoribacter nigricans (strain ATCC 23147 / DSM 23189 / NBRC 102662 / NCIMB 1420 / SS-2)</name>
    <name type="common">Lewinella nigricans</name>
    <dbReference type="NCBI Taxonomy" id="1122177"/>
    <lineage>
        <taxon>Bacteria</taxon>
        <taxon>Pseudomonadati</taxon>
        <taxon>Bacteroidota</taxon>
        <taxon>Saprospiria</taxon>
        <taxon>Saprospirales</taxon>
        <taxon>Lewinellaceae</taxon>
        <taxon>Flavilitoribacter</taxon>
    </lineage>
</organism>
<dbReference type="EMBL" id="PDUD01000020">
    <property type="protein sequence ID" value="PHN05679.1"/>
    <property type="molecule type" value="Genomic_DNA"/>
</dbReference>
<gene>
    <name evidence="1" type="ORF">CRP01_14455</name>
</gene>
<evidence type="ECO:0000313" key="2">
    <source>
        <dbReference type="Proteomes" id="UP000223913"/>
    </source>
</evidence>
<dbReference type="InterPro" id="IPR018914">
    <property type="entry name" value="DUF2480"/>
</dbReference>
<name>A0A2D0NBX1_FLAN2</name>
<dbReference type="AlphaFoldDB" id="A0A2D0NBX1"/>